<sequence length="1366" mass="151737">MSHDGKESENSIQRRRLSDLWHEVFHRYEETENPNDLEQAMEIAQRVLELTPKGDQDYLSHLMSFAITLYARYERYGNLEDLRKSVETKVLVCDSTPDDHPHRPSRLHNLANSLLSRFKSLGDLQDLDAAVDAERRVVELTPLDDSRRSVRLCALGNALETRFNRTGCVSDIEEALEKKLLSVELLPDDHPYKPGMLSALGNTYDTKFRRFGSIDDLNAAVDIQRQAAQLSSDTPSTESIILNSFGNALEARFSHLGNDEDLEAAVAAKTRAVELIPDNHPHQPSNLNNLGRVLIVRFERFGLIRDIDASITAGKRAVDLTADQNPGKPMWLTNLSRSYLARFERFGSTNDLHLAIQSVSQAVDLTPDDHPDKPMRLSNLAHALKGRFERLGDMEALDTAVEMHTRAVDLTSDSNPDKPGWLSNLGLAHQTKFECFGRLEDLELAVSLNTRAVELAPNGHQYKSGWLSNLGGALEVRFGRLGRLEDLNAAVEAKTRAVDLTPDNHPYKVSYTINLSVTLGNRFERLGALDDLEAAIRGHTRAVQLTADNHSGKPSALLNLAGMLETRYEHLSELDDLQAAIELKQRALELIPSDHRSGRARVLRSLGVSLGTRFRRFEDLADLETAIALLRSAVELLPEETRPTNPGYLSSLGNALEMRFIHKGDRQDLEEAVGIQRQVIHLVSDDHPEKPGFLGNLSRTLTTRFTHLGDHEDLSQALEASTHAANLIPKRHSLRTLCLENLGDILLTRADSSNATADDIQKAIEVYTEASQEKSGAPYSRLMAGISSLNLLTLSSGPSSCSSEVLLEAHERVLSLVPQVVWLGHNVFRRYKELERFGTLANRAAADAIAVGECTRALEWLEGNRTVVWSQMLNLRTPITELKDQYPQLALDLERISHRLQHASITTADGGRISQSLLQDPSTFDEESPQVPVSLESQAKGTYSLALEYEQILANIRAIEGFESFLQPKTLLQLAPACEPGPVIVINVHKLRCDALILHYPANLLHVPLPAFSYDQAKTLQVQLWNVLREQRLLERSRSSVRRNASDSRRAWTRPNQQPSQTSSDDIISNILKELWNRVVKPIVDVIKHLLIPRADGTLPHITWCPTGPLVFLPLHAAGIYDKLEVGMGDAQITTLADVAVSSYTPTIQALLRPRSQSSKYSHGTGYPKILAVAEPNADGHTPIPETEEEVEVIRSIFPNSTTTCVRDEATISTVSENMETHDWVHLACHGIQNYSDSTKSAFILHGGKKMELSTLVPKSLPNAELAVLSACQTATGNESLSEEAVHLAAAMLSVGYRSIIGTMWSISDDSGPTVSKKFYNILRKQIEAGDELRPAYALHESIKGLRNELGEDSFIEWVPFVHFGI</sequence>
<gene>
    <name evidence="1" type="ORF">BDY19DRAFT_996307</name>
</gene>
<evidence type="ECO:0000313" key="1">
    <source>
        <dbReference type="EMBL" id="KAI0085868.1"/>
    </source>
</evidence>
<organism evidence="1 2">
    <name type="scientific">Irpex rosettiformis</name>
    <dbReference type="NCBI Taxonomy" id="378272"/>
    <lineage>
        <taxon>Eukaryota</taxon>
        <taxon>Fungi</taxon>
        <taxon>Dikarya</taxon>
        <taxon>Basidiomycota</taxon>
        <taxon>Agaricomycotina</taxon>
        <taxon>Agaricomycetes</taxon>
        <taxon>Polyporales</taxon>
        <taxon>Irpicaceae</taxon>
        <taxon>Irpex</taxon>
    </lineage>
</organism>
<evidence type="ECO:0000313" key="2">
    <source>
        <dbReference type="Proteomes" id="UP001055072"/>
    </source>
</evidence>
<comment type="caution">
    <text evidence="1">The sequence shown here is derived from an EMBL/GenBank/DDBJ whole genome shotgun (WGS) entry which is preliminary data.</text>
</comment>
<dbReference type="Proteomes" id="UP001055072">
    <property type="component" value="Unassembled WGS sequence"/>
</dbReference>
<protein>
    <submittedName>
        <fullName evidence="1">TPR-like protein</fullName>
    </submittedName>
</protein>
<proteinExistence type="predicted"/>
<name>A0ACB8TV50_9APHY</name>
<dbReference type="EMBL" id="MU274927">
    <property type="protein sequence ID" value="KAI0085868.1"/>
    <property type="molecule type" value="Genomic_DNA"/>
</dbReference>
<accession>A0ACB8TV50</accession>
<keyword evidence="2" id="KW-1185">Reference proteome</keyword>
<reference evidence="1" key="1">
    <citation type="journal article" date="2021" name="Environ. Microbiol.">
        <title>Gene family expansions and transcriptome signatures uncover fungal adaptations to wood decay.</title>
        <authorList>
            <person name="Hage H."/>
            <person name="Miyauchi S."/>
            <person name="Viragh M."/>
            <person name="Drula E."/>
            <person name="Min B."/>
            <person name="Chaduli D."/>
            <person name="Navarro D."/>
            <person name="Favel A."/>
            <person name="Norest M."/>
            <person name="Lesage-Meessen L."/>
            <person name="Balint B."/>
            <person name="Merenyi Z."/>
            <person name="de Eugenio L."/>
            <person name="Morin E."/>
            <person name="Martinez A.T."/>
            <person name="Baldrian P."/>
            <person name="Stursova M."/>
            <person name="Martinez M.J."/>
            <person name="Novotny C."/>
            <person name="Magnuson J.K."/>
            <person name="Spatafora J.W."/>
            <person name="Maurice S."/>
            <person name="Pangilinan J."/>
            <person name="Andreopoulos W."/>
            <person name="LaButti K."/>
            <person name="Hundley H."/>
            <person name="Na H."/>
            <person name="Kuo A."/>
            <person name="Barry K."/>
            <person name="Lipzen A."/>
            <person name="Henrissat B."/>
            <person name="Riley R."/>
            <person name="Ahrendt S."/>
            <person name="Nagy L.G."/>
            <person name="Grigoriev I.V."/>
            <person name="Martin F."/>
            <person name="Rosso M.N."/>
        </authorList>
    </citation>
    <scope>NUCLEOTIDE SEQUENCE</scope>
    <source>
        <strain evidence="1">CBS 384.51</strain>
    </source>
</reference>